<reference evidence="1 2" key="1">
    <citation type="submission" date="2012-01" db="EMBL/GenBank/DDBJ databases">
        <title>Complete sequence of Desulfotomaculum gibsoniae DSM 7213.</title>
        <authorList>
            <consortium name="US DOE Joint Genome Institute"/>
            <person name="Lucas S."/>
            <person name="Han J."/>
            <person name="Lapidus A."/>
            <person name="Cheng J.-F."/>
            <person name="Goodwin L."/>
            <person name="Pitluck S."/>
            <person name="Peters L."/>
            <person name="Ovchinnikova G."/>
            <person name="Teshima H."/>
            <person name="Detter J.C."/>
            <person name="Han C."/>
            <person name="Tapia R."/>
            <person name="Land M."/>
            <person name="Hauser L."/>
            <person name="Kyrpides N."/>
            <person name="Ivanova N."/>
            <person name="Pagani I."/>
            <person name="Parshina S."/>
            <person name="Plugge C."/>
            <person name="Muyzer G."/>
            <person name="Kuever J."/>
            <person name="Ivanova A."/>
            <person name="Nazina T."/>
            <person name="Klenk H.-P."/>
            <person name="Brambilla E."/>
            <person name="Spring S."/>
            <person name="Stams A.F."/>
            <person name="Woyke T."/>
        </authorList>
    </citation>
    <scope>NUCLEOTIDE SEQUENCE [LARGE SCALE GENOMIC DNA]</scope>
    <source>
        <strain evidence="1 2">DSM 7213</strain>
    </source>
</reference>
<dbReference type="Proteomes" id="UP000013520">
    <property type="component" value="Chromosome"/>
</dbReference>
<sequence>MLKDLLYYLEAEMVKRDPRILGLEKYYSDSQHNRMQLIITVRQQGRQEIRLPVTVSLDDMQTGNISRVTGAILQAVDLYTWGPRDHNVVRDGVSVTA</sequence>
<evidence type="ECO:0000313" key="2">
    <source>
        <dbReference type="Proteomes" id="UP000013520"/>
    </source>
</evidence>
<dbReference type="KEGG" id="dgi:Desgi_3476"/>
<gene>
    <name evidence="1" type="ORF">Desgi_3476</name>
</gene>
<keyword evidence="2" id="KW-1185">Reference proteome</keyword>
<proteinExistence type="predicted"/>
<dbReference type="OrthoDB" id="1808093at2"/>
<dbReference type="STRING" id="767817.Desgi_3476"/>
<accession>R4KQF4</accession>
<dbReference type="RefSeq" id="WP_006524334.1">
    <property type="nucleotide sequence ID" value="NC_021184.1"/>
</dbReference>
<protein>
    <submittedName>
        <fullName evidence="1">Uncharacterized protein</fullName>
    </submittedName>
</protein>
<name>R4KQF4_9FIRM</name>
<organism evidence="1 2">
    <name type="scientific">Desulfoscipio gibsoniae DSM 7213</name>
    <dbReference type="NCBI Taxonomy" id="767817"/>
    <lineage>
        <taxon>Bacteria</taxon>
        <taxon>Bacillati</taxon>
        <taxon>Bacillota</taxon>
        <taxon>Clostridia</taxon>
        <taxon>Eubacteriales</taxon>
        <taxon>Desulfallaceae</taxon>
        <taxon>Desulfoscipio</taxon>
    </lineage>
</organism>
<evidence type="ECO:0000313" key="1">
    <source>
        <dbReference type="EMBL" id="AGL02810.1"/>
    </source>
</evidence>
<dbReference type="EMBL" id="CP003273">
    <property type="protein sequence ID" value="AGL02810.1"/>
    <property type="molecule type" value="Genomic_DNA"/>
</dbReference>
<dbReference type="AlphaFoldDB" id="R4KQF4"/>
<dbReference type="HOGENOM" id="CLU_2342180_0_0_9"/>